<evidence type="ECO:0000313" key="1">
    <source>
        <dbReference type="EMBL" id="CAA9456389.1"/>
    </source>
</evidence>
<dbReference type="EMBL" id="CADCVE010000054">
    <property type="protein sequence ID" value="CAA9456389.1"/>
    <property type="molecule type" value="Genomic_DNA"/>
</dbReference>
<dbReference type="GO" id="GO:0003700">
    <property type="term" value="F:DNA-binding transcription factor activity"/>
    <property type="evidence" value="ECO:0007669"/>
    <property type="project" value="InterPro"/>
</dbReference>
<accession>A0A6J4QXC7</accession>
<sequence length="84" mass="9646">MTDRTVGRLWARYLNVRGELLQSASEGEKSEEWLEMEREAGRLRDRLVTNYSPLVKYVASRVGARVPGLVEQEDMISPGVSWTY</sequence>
<protein>
    <submittedName>
        <fullName evidence="1">Uncharacterized protein</fullName>
    </submittedName>
</protein>
<dbReference type="GO" id="GO:0006352">
    <property type="term" value="P:DNA-templated transcription initiation"/>
    <property type="evidence" value="ECO:0007669"/>
    <property type="project" value="InterPro"/>
</dbReference>
<dbReference type="AlphaFoldDB" id="A0A6J4QXC7"/>
<gene>
    <name evidence="1" type="ORF">AVDCRST_MAG28-2588</name>
</gene>
<name>A0A6J4QXC7_9ACTN</name>
<dbReference type="InterPro" id="IPR013325">
    <property type="entry name" value="RNA_pol_sigma_r2"/>
</dbReference>
<organism evidence="1">
    <name type="scientific">uncultured Rubrobacteraceae bacterium</name>
    <dbReference type="NCBI Taxonomy" id="349277"/>
    <lineage>
        <taxon>Bacteria</taxon>
        <taxon>Bacillati</taxon>
        <taxon>Actinomycetota</taxon>
        <taxon>Rubrobacteria</taxon>
        <taxon>Rubrobacterales</taxon>
        <taxon>Rubrobacteraceae</taxon>
        <taxon>environmental samples</taxon>
    </lineage>
</organism>
<proteinExistence type="predicted"/>
<reference evidence="1" key="1">
    <citation type="submission" date="2020-02" db="EMBL/GenBank/DDBJ databases">
        <authorList>
            <person name="Meier V. D."/>
        </authorList>
    </citation>
    <scope>NUCLEOTIDE SEQUENCE</scope>
    <source>
        <strain evidence="1">AVDCRST_MAG28</strain>
    </source>
</reference>
<dbReference type="SUPFAM" id="SSF88946">
    <property type="entry name" value="Sigma2 domain of RNA polymerase sigma factors"/>
    <property type="match status" value="1"/>
</dbReference>